<proteinExistence type="predicted"/>
<dbReference type="EMBL" id="CADCVA010000410">
    <property type="protein sequence ID" value="CAA9446430.1"/>
    <property type="molecule type" value="Genomic_DNA"/>
</dbReference>
<sequence>MVTSGVEENAERLLGAFYDLSGEELTEPVPLGGPEMPRHGAAWRADLDPESTECEVAARYLVDQGYIAPVDAASEYVITVAGFDRVREMRGIGGPAAPAGRIGMSDKTQKQLVTLLSIGISIGLSQPLARFIEEEIPERRGIRDDLTEAVLKGLVRVVALVLASVIVRRLAASRR</sequence>
<protein>
    <submittedName>
        <fullName evidence="1">Uncharacterized protein</fullName>
    </submittedName>
</protein>
<accession>A0A6J4QP50</accession>
<name>A0A6J4QP50_9ACTN</name>
<evidence type="ECO:0000313" key="1">
    <source>
        <dbReference type="EMBL" id="CAA9446430.1"/>
    </source>
</evidence>
<dbReference type="AlphaFoldDB" id="A0A6J4QP50"/>
<organism evidence="1">
    <name type="scientific">uncultured Rubrobacteraceae bacterium</name>
    <dbReference type="NCBI Taxonomy" id="349277"/>
    <lineage>
        <taxon>Bacteria</taxon>
        <taxon>Bacillati</taxon>
        <taxon>Actinomycetota</taxon>
        <taxon>Rubrobacteria</taxon>
        <taxon>Rubrobacterales</taxon>
        <taxon>Rubrobacteraceae</taxon>
        <taxon>environmental samples</taxon>
    </lineage>
</organism>
<reference evidence="1" key="1">
    <citation type="submission" date="2020-02" db="EMBL/GenBank/DDBJ databases">
        <authorList>
            <person name="Meier V. D."/>
        </authorList>
    </citation>
    <scope>NUCLEOTIDE SEQUENCE</scope>
    <source>
        <strain evidence="1">AVDCRST_MAG82</strain>
    </source>
</reference>
<gene>
    <name evidence="1" type="ORF">AVDCRST_MAG82-3371</name>
</gene>